<dbReference type="Proteomes" id="UP000248917">
    <property type="component" value="Unassembled WGS sequence"/>
</dbReference>
<comment type="caution">
    <text evidence="1">The sequence shown here is derived from an EMBL/GenBank/DDBJ whole genome shotgun (WGS) entry which is preliminary data.</text>
</comment>
<dbReference type="AlphaFoldDB" id="A0A326RU48"/>
<organism evidence="1 2">
    <name type="scientific">Algoriphagus aquaeductus</name>
    <dbReference type="NCBI Taxonomy" id="475299"/>
    <lineage>
        <taxon>Bacteria</taxon>
        <taxon>Pseudomonadati</taxon>
        <taxon>Bacteroidota</taxon>
        <taxon>Cytophagia</taxon>
        <taxon>Cytophagales</taxon>
        <taxon>Cyclobacteriaceae</taxon>
        <taxon>Algoriphagus</taxon>
    </lineage>
</organism>
<sequence length="285" mass="32805">MAIIFCNCSPQKRTSDVVAPVSDLGHVDLVLDSEAFYAIVSDSFLTKEFSVFFQDTTMYSKPSYDLYLLGSEAFLHISLAKEYWENKAGSGVMIFQTRKPEKHDSLLLAWKHYFKDSLSTKNFEGGDFLTGEVLPYRKKDPSKPAEPNFTPILMSYSVQGFKNWGFSDSIITNGVSMQEFMHSWDTTSQEKLFQKIKALHVQVTKQEFAELESALYAMGYTFHTDHFMHEFNPDVHYTVTEFNVVPKYTRIEIELSEPTAKREIRLGTMYTIHINGKDMIIEQVK</sequence>
<gene>
    <name evidence="1" type="ORF">CLV31_103150</name>
</gene>
<dbReference type="Pfam" id="PF19147">
    <property type="entry name" value="DUF5829"/>
    <property type="match status" value="1"/>
</dbReference>
<evidence type="ECO:0000313" key="1">
    <source>
        <dbReference type="EMBL" id="PZV85359.1"/>
    </source>
</evidence>
<name>A0A326RU48_9BACT</name>
<dbReference type="EMBL" id="QKTX01000003">
    <property type="protein sequence ID" value="PZV85359.1"/>
    <property type="molecule type" value="Genomic_DNA"/>
</dbReference>
<reference evidence="1 2" key="1">
    <citation type="submission" date="2018-06" db="EMBL/GenBank/DDBJ databases">
        <title>Genomic Encyclopedia of Archaeal and Bacterial Type Strains, Phase II (KMG-II): from individual species to whole genera.</title>
        <authorList>
            <person name="Goeker M."/>
        </authorList>
    </citation>
    <scope>NUCLEOTIDE SEQUENCE [LARGE SCALE GENOMIC DNA]</scope>
    <source>
        <strain evidence="1 2">T4</strain>
    </source>
</reference>
<keyword evidence="2" id="KW-1185">Reference proteome</keyword>
<protein>
    <submittedName>
        <fullName evidence="1">Uncharacterized protein</fullName>
    </submittedName>
</protein>
<evidence type="ECO:0000313" key="2">
    <source>
        <dbReference type="Proteomes" id="UP000248917"/>
    </source>
</evidence>
<dbReference type="InterPro" id="IPR043869">
    <property type="entry name" value="DUF5829"/>
</dbReference>
<dbReference type="RefSeq" id="WP_111391823.1">
    <property type="nucleotide sequence ID" value="NZ_QKTX01000003.1"/>
</dbReference>
<accession>A0A326RU48</accession>
<dbReference type="OrthoDB" id="1491358at2"/>
<proteinExistence type="predicted"/>